<evidence type="ECO:0000313" key="3">
    <source>
        <dbReference type="Proteomes" id="UP000262004"/>
    </source>
</evidence>
<name>A0A2Z6DY89_HYDTE</name>
<dbReference type="Gene3D" id="3.40.50.150">
    <property type="entry name" value="Vaccinia Virus protein VP39"/>
    <property type="match status" value="1"/>
</dbReference>
<keyword evidence="2" id="KW-0808">Transferase</keyword>
<feature type="domain" description="Methyltransferase type 11" evidence="1">
    <location>
        <begin position="70"/>
        <end position="117"/>
    </location>
</feature>
<dbReference type="KEGG" id="htl:HPTL_1045"/>
<dbReference type="Pfam" id="PF08241">
    <property type="entry name" value="Methyltransf_11"/>
    <property type="match status" value="1"/>
</dbReference>
<dbReference type="SUPFAM" id="SSF53335">
    <property type="entry name" value="S-adenosyl-L-methionine-dependent methyltransferases"/>
    <property type="match status" value="1"/>
</dbReference>
<protein>
    <submittedName>
        <fullName evidence="2">SAM-dependent methyltransferase</fullName>
    </submittedName>
</protein>
<accession>A0A2Z6DY89</accession>
<dbReference type="Proteomes" id="UP000262004">
    <property type="component" value="Chromosome"/>
</dbReference>
<evidence type="ECO:0000259" key="1">
    <source>
        <dbReference type="Pfam" id="PF08241"/>
    </source>
</evidence>
<proteinExistence type="predicted"/>
<keyword evidence="2" id="KW-0489">Methyltransferase</keyword>
<dbReference type="RefSeq" id="WP_170141283.1">
    <property type="nucleotide sequence ID" value="NZ_AP018558.1"/>
</dbReference>
<dbReference type="InterPro" id="IPR029063">
    <property type="entry name" value="SAM-dependent_MTases_sf"/>
</dbReference>
<keyword evidence="3" id="KW-1185">Reference proteome</keyword>
<gene>
    <name evidence="2" type="ORF">HPTL_1045</name>
</gene>
<sequence length="237" mass="26997">MDESPQAQLAQWFASPPGVRVCEWLQAQLPTFLTDAVGFYAIQLGPLPFDALALCRVRWGWCVAPAGAAVCAEYEQLPFASDSLDCVLAPFVWSVAHDPFAVLREIDRVLVPEGRLYWVAFNPWSPWRLSGWLPPLPTVSVHRLRDHLRVLGFETRLGRFGVYLPRARHARWAQRWEWAGDRWFPALGSVYLVEAIKRVAGVRLIEPNWRQKLQLRATRLAARRPVSTFNQTGARDG</sequence>
<dbReference type="InterPro" id="IPR013216">
    <property type="entry name" value="Methyltransf_11"/>
</dbReference>
<dbReference type="AlphaFoldDB" id="A0A2Z6DY89"/>
<reference evidence="2 3" key="1">
    <citation type="submission" date="2018-04" db="EMBL/GenBank/DDBJ databases">
        <title>Complete genome sequence of Hydrogenophilus thermoluteolus TH-1.</title>
        <authorList>
            <person name="Arai H."/>
        </authorList>
    </citation>
    <scope>NUCLEOTIDE SEQUENCE [LARGE SCALE GENOMIC DNA]</scope>
    <source>
        <strain evidence="2 3">TH-1</strain>
    </source>
</reference>
<dbReference type="GO" id="GO:0032259">
    <property type="term" value="P:methylation"/>
    <property type="evidence" value="ECO:0007669"/>
    <property type="project" value="UniProtKB-KW"/>
</dbReference>
<dbReference type="GO" id="GO:0008757">
    <property type="term" value="F:S-adenosylmethionine-dependent methyltransferase activity"/>
    <property type="evidence" value="ECO:0007669"/>
    <property type="project" value="InterPro"/>
</dbReference>
<dbReference type="EMBL" id="AP018558">
    <property type="protein sequence ID" value="BBD77309.1"/>
    <property type="molecule type" value="Genomic_DNA"/>
</dbReference>
<evidence type="ECO:0000313" key="2">
    <source>
        <dbReference type="EMBL" id="BBD77309.1"/>
    </source>
</evidence>
<organism evidence="2 3">
    <name type="scientific">Hydrogenophilus thermoluteolus</name>
    <name type="common">Pseudomonas hydrogenothermophila</name>
    <dbReference type="NCBI Taxonomy" id="297"/>
    <lineage>
        <taxon>Bacteria</taxon>
        <taxon>Pseudomonadati</taxon>
        <taxon>Pseudomonadota</taxon>
        <taxon>Hydrogenophilia</taxon>
        <taxon>Hydrogenophilales</taxon>
        <taxon>Hydrogenophilaceae</taxon>
        <taxon>Hydrogenophilus</taxon>
    </lineage>
</organism>